<dbReference type="AlphaFoldDB" id="A0A545SS06"/>
<dbReference type="PANTHER" id="PTHR30055:SF234">
    <property type="entry name" value="HTH-TYPE TRANSCRIPTIONAL REGULATOR BETI"/>
    <property type="match status" value="1"/>
</dbReference>
<evidence type="ECO:0000259" key="5">
    <source>
        <dbReference type="PROSITE" id="PS50977"/>
    </source>
</evidence>
<evidence type="ECO:0000256" key="3">
    <source>
        <dbReference type="ARBA" id="ARBA00023163"/>
    </source>
</evidence>
<comment type="caution">
    <text evidence="6">The sequence shown here is derived from an EMBL/GenBank/DDBJ whole genome shotgun (WGS) entry which is preliminary data.</text>
</comment>
<dbReference type="RefSeq" id="WP_142929648.1">
    <property type="nucleotide sequence ID" value="NZ_ML660109.1"/>
</dbReference>
<feature type="domain" description="HTH tetR-type" evidence="5">
    <location>
        <begin position="20"/>
        <end position="80"/>
    </location>
</feature>
<dbReference type="Proteomes" id="UP000319732">
    <property type="component" value="Unassembled WGS sequence"/>
</dbReference>
<keyword evidence="1" id="KW-0805">Transcription regulation</keyword>
<proteinExistence type="predicted"/>
<dbReference type="InterPro" id="IPR001647">
    <property type="entry name" value="HTH_TetR"/>
</dbReference>
<reference evidence="6 7" key="1">
    <citation type="submission" date="2019-06" db="EMBL/GenBank/DDBJ databases">
        <title>Whole genome sequence for Cellvibrionaceae sp. R142.</title>
        <authorList>
            <person name="Wang G."/>
        </authorList>
    </citation>
    <scope>NUCLEOTIDE SEQUENCE [LARGE SCALE GENOMIC DNA]</scope>
    <source>
        <strain evidence="6 7">R142</strain>
    </source>
</reference>
<feature type="DNA-binding region" description="H-T-H motif" evidence="4">
    <location>
        <begin position="43"/>
        <end position="62"/>
    </location>
</feature>
<dbReference type="SUPFAM" id="SSF46689">
    <property type="entry name" value="Homeodomain-like"/>
    <property type="match status" value="1"/>
</dbReference>
<dbReference type="Pfam" id="PF00440">
    <property type="entry name" value="TetR_N"/>
    <property type="match status" value="1"/>
</dbReference>
<keyword evidence="7" id="KW-1185">Reference proteome</keyword>
<organism evidence="6 7">
    <name type="scientific">Exilibacterium tricleocarpae</name>
    <dbReference type="NCBI Taxonomy" id="2591008"/>
    <lineage>
        <taxon>Bacteria</taxon>
        <taxon>Pseudomonadati</taxon>
        <taxon>Pseudomonadota</taxon>
        <taxon>Gammaproteobacteria</taxon>
        <taxon>Cellvibrionales</taxon>
        <taxon>Cellvibrionaceae</taxon>
        <taxon>Exilibacterium</taxon>
    </lineage>
</organism>
<keyword evidence="3" id="KW-0804">Transcription</keyword>
<evidence type="ECO:0000256" key="2">
    <source>
        <dbReference type="ARBA" id="ARBA00023125"/>
    </source>
</evidence>
<protein>
    <submittedName>
        <fullName evidence="6">TetR/AcrR family transcriptional regulator</fullName>
    </submittedName>
</protein>
<evidence type="ECO:0000256" key="4">
    <source>
        <dbReference type="PROSITE-ProRule" id="PRU00335"/>
    </source>
</evidence>
<evidence type="ECO:0000313" key="6">
    <source>
        <dbReference type="EMBL" id="TQV67751.1"/>
    </source>
</evidence>
<dbReference type="InterPro" id="IPR009057">
    <property type="entry name" value="Homeodomain-like_sf"/>
</dbReference>
<dbReference type="GO" id="GO:0003700">
    <property type="term" value="F:DNA-binding transcription factor activity"/>
    <property type="evidence" value="ECO:0007669"/>
    <property type="project" value="TreeGrafter"/>
</dbReference>
<evidence type="ECO:0000256" key="1">
    <source>
        <dbReference type="ARBA" id="ARBA00023015"/>
    </source>
</evidence>
<dbReference type="PROSITE" id="PS50977">
    <property type="entry name" value="HTH_TETR_2"/>
    <property type="match status" value="1"/>
</dbReference>
<accession>A0A545SS06</accession>
<dbReference type="OrthoDB" id="155497at2"/>
<dbReference type="EMBL" id="VHSG01000033">
    <property type="protein sequence ID" value="TQV67751.1"/>
    <property type="molecule type" value="Genomic_DNA"/>
</dbReference>
<evidence type="ECO:0000313" key="7">
    <source>
        <dbReference type="Proteomes" id="UP000319732"/>
    </source>
</evidence>
<dbReference type="PRINTS" id="PR00455">
    <property type="entry name" value="HTHTETR"/>
</dbReference>
<keyword evidence="2 4" id="KW-0238">DNA-binding</keyword>
<dbReference type="Gene3D" id="1.10.357.10">
    <property type="entry name" value="Tetracycline Repressor, domain 2"/>
    <property type="match status" value="1"/>
</dbReference>
<name>A0A545SS06_9GAMM</name>
<dbReference type="GO" id="GO:0000976">
    <property type="term" value="F:transcription cis-regulatory region binding"/>
    <property type="evidence" value="ECO:0007669"/>
    <property type="project" value="TreeGrafter"/>
</dbReference>
<gene>
    <name evidence="6" type="ORF">FKG94_24790</name>
</gene>
<sequence>MTVDTPVKTGAKKRTRLAPEKRRGLILDAAAKVVIEEGVSAVSMERLGRDANISKALVYNYFSNRNELLAALLQREFDAIRDVNIGIAETAKDFEEMVRLTTRARLLRIQEKGSLEHRLMSEPAVLDLVRQVYDADRQLTNRYLVKQVRHLYDLPLEIAIIVVNMCNSMTSAGLQFVIDGAVQLQAVEDLSVKMTLAALDAAAVEHGGADHAANKPLVK</sequence>
<dbReference type="PANTHER" id="PTHR30055">
    <property type="entry name" value="HTH-TYPE TRANSCRIPTIONAL REGULATOR RUTR"/>
    <property type="match status" value="1"/>
</dbReference>
<dbReference type="InterPro" id="IPR050109">
    <property type="entry name" value="HTH-type_TetR-like_transc_reg"/>
</dbReference>